<dbReference type="InterPro" id="IPR021183">
    <property type="entry name" value="NatA_aux_su"/>
</dbReference>
<name>A0ABR1FSF4_AURAN</name>
<evidence type="ECO:0000256" key="3">
    <source>
        <dbReference type="PROSITE-ProRule" id="PRU00339"/>
    </source>
</evidence>
<dbReference type="Proteomes" id="UP001363151">
    <property type="component" value="Unassembled WGS sequence"/>
</dbReference>
<feature type="repeat" description="TPR" evidence="3">
    <location>
        <begin position="81"/>
        <end position="114"/>
    </location>
</feature>
<evidence type="ECO:0000313" key="7">
    <source>
        <dbReference type="Proteomes" id="UP001363151"/>
    </source>
</evidence>
<keyword evidence="7" id="KW-1185">Reference proteome</keyword>
<keyword evidence="4" id="KW-0175">Coiled coil</keyword>
<reference evidence="6 7" key="1">
    <citation type="submission" date="2024-03" db="EMBL/GenBank/DDBJ databases">
        <title>Aureococcus anophagefferens CCMP1851 and Kratosvirus quantuckense: Draft genome of a second virus-susceptible host strain in the model system.</title>
        <authorList>
            <person name="Chase E."/>
            <person name="Truchon A.R."/>
            <person name="Schepens W."/>
            <person name="Wilhelm S.W."/>
        </authorList>
    </citation>
    <scope>NUCLEOTIDE SEQUENCE [LARGE SCALE GENOMIC DNA]</scope>
    <source>
        <strain evidence="6 7">CCMP1851</strain>
    </source>
</reference>
<organism evidence="6 7">
    <name type="scientific">Aureococcus anophagefferens</name>
    <name type="common">Harmful bloom alga</name>
    <dbReference type="NCBI Taxonomy" id="44056"/>
    <lineage>
        <taxon>Eukaryota</taxon>
        <taxon>Sar</taxon>
        <taxon>Stramenopiles</taxon>
        <taxon>Ochrophyta</taxon>
        <taxon>Pelagophyceae</taxon>
        <taxon>Pelagomonadales</taxon>
        <taxon>Pelagomonadaceae</taxon>
        <taxon>Aureococcus</taxon>
    </lineage>
</organism>
<dbReference type="PROSITE" id="PS50005">
    <property type="entry name" value="TPR"/>
    <property type="match status" value="1"/>
</dbReference>
<comment type="caution">
    <text evidence="6">The sequence shown here is derived from an EMBL/GenBank/DDBJ whole genome shotgun (WGS) entry which is preliminary data.</text>
</comment>
<keyword evidence="2 3" id="KW-0802">TPR repeat</keyword>
<evidence type="ECO:0000256" key="1">
    <source>
        <dbReference type="ARBA" id="ARBA00022737"/>
    </source>
</evidence>
<dbReference type="PANTHER" id="PTHR22767:SF2">
    <property type="entry name" value="N(ALPHA)-ACETYLTRANSFERASE 15_16, ISOFORM A"/>
    <property type="match status" value="1"/>
</dbReference>
<gene>
    <name evidence="6" type="primary">NAA16</name>
    <name evidence="6" type="ORF">SO694_000960107</name>
</gene>
<dbReference type="Gene3D" id="1.25.40.1040">
    <property type="match status" value="1"/>
</dbReference>
<feature type="region of interest" description="Disordered" evidence="5">
    <location>
        <begin position="701"/>
        <end position="734"/>
    </location>
</feature>
<evidence type="ECO:0000256" key="5">
    <source>
        <dbReference type="SAM" id="MobiDB-lite"/>
    </source>
</evidence>
<dbReference type="EMBL" id="JBBJCI010000252">
    <property type="protein sequence ID" value="KAK7237314.1"/>
    <property type="molecule type" value="Genomic_DNA"/>
</dbReference>
<sequence>MAAPSDRNLPRKEADLFKSIVKFYETKQYKKGLKASDAVLRKFPNHGETLAMRGLVLNCLERKEEAYDYVKKGLKADMRSHVCWHVYGLLYRSDRQYPQAIKSYKQALKIDPDNVQILRDLSLLQVQLRDGRGFLETRRKLLQLKPNNKMHWVAYALSNHLAGLGATAIQVIDAYGETIKNEQRREETAERSYEDSELALYRNSILEEEGRYGEALAHLAASEAVIVDKYTLAKKRAELLLLSGPQARDGAAGVLDRDAATREWAGLMRKATAGSENYDFHRGLQCALLGLDASTCATLLKLAATATPTDKVELTDAQVADLDAAYALLAAENPKSEAYKWVPLTYASGASFEGRLDDTIKRFVRKGAPAIGSGLERLWCPKAGDVTAGRPRGAACCRATLDIVDGHVAALRLAPATFKGDAQPEPPTSLLWCLYLKCHCHEWLGELEAATKAIDECLEHTPTSVDFREKRARLLKRGGAVRAAAAEMVAAREMDLADRYINNKATKYLLRAGDVAEARKTAAMFTRPEAGDAEQHLNDMQASWYELEVGLALGRDARKTFAASAPAGDVRAKAGLALKLLLAVEKHFADFIEDQFDFHTYCVRKMTLRAYVSVLRFEDGIRGHKFFRRAAKAAGDLYVLLADADARDSAAAAEAAKAAPEAAGAVDAKAAKALAKREKAKQRKAAAKEAEAKAKADAEAEAAKKAEAADGGKKEVKKEEKREDDDPDGAKLAAKAPLDEALRLSEALRDYAAGYAETHELAFDLAELCGAPAYAGPATALAKCRAYAQGDAALPKRVAAARALSCLGEKDANLVLTASLAAPPLGKPLAVACYEDAHAALLELGDAPSAAAFKATAAAAFPAADYFADN</sequence>
<dbReference type="SUPFAM" id="SSF48452">
    <property type="entry name" value="TPR-like"/>
    <property type="match status" value="2"/>
</dbReference>
<dbReference type="InterPro" id="IPR019734">
    <property type="entry name" value="TPR_rpt"/>
</dbReference>
<dbReference type="InterPro" id="IPR011990">
    <property type="entry name" value="TPR-like_helical_dom_sf"/>
</dbReference>
<protein>
    <submittedName>
        <fullName evidence="6">N-terminal peptidyl-methionine acetyltransferase</fullName>
    </submittedName>
</protein>
<evidence type="ECO:0000256" key="2">
    <source>
        <dbReference type="ARBA" id="ARBA00022803"/>
    </source>
</evidence>
<evidence type="ECO:0000313" key="6">
    <source>
        <dbReference type="EMBL" id="KAK7237314.1"/>
    </source>
</evidence>
<proteinExistence type="predicted"/>
<dbReference type="PIRSF" id="PIRSF000422">
    <property type="entry name" value="N-terminal-AcTrfase-A_aux_su"/>
    <property type="match status" value="1"/>
</dbReference>
<feature type="compositionally biased region" description="Basic and acidic residues" evidence="5">
    <location>
        <begin position="701"/>
        <end position="721"/>
    </location>
</feature>
<dbReference type="Gene3D" id="1.25.40.1010">
    <property type="match status" value="1"/>
</dbReference>
<accession>A0ABR1FSF4</accession>
<keyword evidence="1" id="KW-0677">Repeat</keyword>
<feature type="coiled-coil region" evidence="4">
    <location>
        <begin position="670"/>
        <end position="697"/>
    </location>
</feature>
<dbReference type="PANTHER" id="PTHR22767">
    <property type="entry name" value="N-TERMINAL ACETYLTRANSFERASE-RELATED"/>
    <property type="match status" value="1"/>
</dbReference>
<dbReference type="Pfam" id="PF12569">
    <property type="entry name" value="NatA_aux_su"/>
    <property type="match status" value="1"/>
</dbReference>
<dbReference type="SMART" id="SM00028">
    <property type="entry name" value="TPR"/>
    <property type="match status" value="3"/>
</dbReference>
<dbReference type="Pfam" id="PF13414">
    <property type="entry name" value="TPR_11"/>
    <property type="match status" value="1"/>
</dbReference>
<evidence type="ECO:0000256" key="4">
    <source>
        <dbReference type="SAM" id="Coils"/>
    </source>
</evidence>